<feature type="domain" description="FAD-binding FR-type" evidence="22">
    <location>
        <begin position="601"/>
        <end position="712"/>
    </location>
</feature>
<dbReference type="Pfam" id="PF03404">
    <property type="entry name" value="Mo-co_dimer"/>
    <property type="match status" value="1"/>
</dbReference>
<comment type="function">
    <text evidence="4">Nitrate reductase is a key enzyme involved in the first step of nitrate assimilation in plants, fungi and bacteria.</text>
</comment>
<evidence type="ECO:0000259" key="21">
    <source>
        <dbReference type="PROSITE" id="PS50255"/>
    </source>
</evidence>
<dbReference type="CDD" id="cd06183">
    <property type="entry name" value="cyt_b5_reduct_like"/>
    <property type="match status" value="1"/>
</dbReference>
<dbReference type="PROSITE" id="PS51384">
    <property type="entry name" value="FAD_FR"/>
    <property type="match status" value="1"/>
</dbReference>
<dbReference type="PRINTS" id="PR00363">
    <property type="entry name" value="CYTOCHROMEB5"/>
</dbReference>
<keyword evidence="18" id="KW-0534">Nitrate assimilation</keyword>
<organism evidence="23 24">
    <name type="scientific">Triparma strigata</name>
    <dbReference type="NCBI Taxonomy" id="1606541"/>
    <lineage>
        <taxon>Eukaryota</taxon>
        <taxon>Sar</taxon>
        <taxon>Stramenopiles</taxon>
        <taxon>Ochrophyta</taxon>
        <taxon>Bolidophyceae</taxon>
        <taxon>Parmales</taxon>
        <taxon>Triparmaceae</taxon>
        <taxon>Triparma</taxon>
    </lineage>
</organism>
<dbReference type="InterPro" id="IPR039261">
    <property type="entry name" value="FNR_nucleotide-bd"/>
</dbReference>
<evidence type="ECO:0000256" key="3">
    <source>
        <dbReference type="ARBA" id="ARBA00001974"/>
    </source>
</evidence>
<protein>
    <recommendedName>
        <fullName evidence="25">Nitrate reductase</fullName>
    </recommendedName>
</protein>
<feature type="domain" description="Cytochrome b5 heme-binding" evidence="21">
    <location>
        <begin position="504"/>
        <end position="579"/>
    </location>
</feature>
<evidence type="ECO:0000256" key="12">
    <source>
        <dbReference type="ARBA" id="ARBA00022723"/>
    </source>
</evidence>
<evidence type="ECO:0000259" key="22">
    <source>
        <dbReference type="PROSITE" id="PS51384"/>
    </source>
</evidence>
<keyword evidence="9" id="KW-0349">Heme</keyword>
<dbReference type="InterPro" id="IPR017927">
    <property type="entry name" value="FAD-bd_FR_type"/>
</dbReference>
<evidence type="ECO:0000256" key="1">
    <source>
        <dbReference type="ARBA" id="ARBA00001924"/>
    </source>
</evidence>
<evidence type="ECO:0000256" key="2">
    <source>
        <dbReference type="ARBA" id="ARBA00001971"/>
    </source>
</evidence>
<keyword evidence="15" id="KW-1133">Transmembrane helix</keyword>
<evidence type="ECO:0000256" key="14">
    <source>
        <dbReference type="ARBA" id="ARBA00022827"/>
    </source>
</evidence>
<dbReference type="SUPFAM" id="SSF56524">
    <property type="entry name" value="Oxidoreductase molybdopterin-binding domain"/>
    <property type="match status" value="1"/>
</dbReference>
<dbReference type="InterPro" id="IPR005066">
    <property type="entry name" value="MoCF_OxRdtse_dimer"/>
</dbReference>
<dbReference type="SUPFAM" id="SSF55856">
    <property type="entry name" value="Cytochrome b5-like heme/steroid binding domain"/>
    <property type="match status" value="1"/>
</dbReference>
<gene>
    <name evidence="23" type="ORF">TrST_g7</name>
</gene>
<evidence type="ECO:0000256" key="7">
    <source>
        <dbReference type="ARBA" id="ARBA00011738"/>
    </source>
</evidence>
<evidence type="ECO:0000256" key="8">
    <source>
        <dbReference type="ARBA" id="ARBA00022505"/>
    </source>
</evidence>
<dbReference type="PROSITE" id="PS50255">
    <property type="entry name" value="CYTOCHROME_B5_2"/>
    <property type="match status" value="1"/>
</dbReference>
<dbReference type="SUPFAM" id="SSF63380">
    <property type="entry name" value="Riboflavin synthase domain-like"/>
    <property type="match status" value="1"/>
</dbReference>
<reference evidence="24" key="1">
    <citation type="journal article" date="2023" name="Commun. Biol.">
        <title>Genome analysis of Parmales, the sister group of diatoms, reveals the evolutionary specialization of diatoms from phago-mixotrophs to photoautotrophs.</title>
        <authorList>
            <person name="Ban H."/>
            <person name="Sato S."/>
            <person name="Yoshikawa S."/>
            <person name="Yamada K."/>
            <person name="Nakamura Y."/>
            <person name="Ichinomiya M."/>
            <person name="Sato N."/>
            <person name="Blanc-Mathieu R."/>
            <person name="Endo H."/>
            <person name="Kuwata A."/>
            <person name="Ogata H."/>
        </authorList>
    </citation>
    <scope>NUCLEOTIDE SEQUENCE [LARGE SCALE GENOMIC DNA]</scope>
    <source>
        <strain evidence="24">NIES 3701</strain>
    </source>
</reference>
<evidence type="ECO:0000313" key="23">
    <source>
        <dbReference type="EMBL" id="GMH75818.1"/>
    </source>
</evidence>
<keyword evidence="10" id="KW-0285">Flavoprotein</keyword>
<feature type="region of interest" description="Disordered" evidence="20">
    <location>
        <begin position="1"/>
        <end position="47"/>
    </location>
</feature>
<evidence type="ECO:0000256" key="13">
    <source>
        <dbReference type="ARBA" id="ARBA00022787"/>
    </source>
</evidence>
<dbReference type="InterPro" id="IPR008335">
    <property type="entry name" value="Mopterin_OxRdtase_euk"/>
</dbReference>
<keyword evidence="14" id="KW-0274">FAD</keyword>
<dbReference type="GO" id="GO:0043546">
    <property type="term" value="F:molybdopterin cofactor binding"/>
    <property type="evidence" value="ECO:0007669"/>
    <property type="project" value="TreeGrafter"/>
</dbReference>
<dbReference type="PANTHER" id="PTHR19372">
    <property type="entry name" value="SULFITE REDUCTASE"/>
    <property type="match status" value="1"/>
</dbReference>
<dbReference type="OrthoDB" id="432685at2759"/>
<dbReference type="InterPro" id="IPR008333">
    <property type="entry name" value="Cbr1-like_FAD-bd_dom"/>
</dbReference>
<dbReference type="GO" id="GO:0005741">
    <property type="term" value="C:mitochondrial outer membrane"/>
    <property type="evidence" value="ECO:0007669"/>
    <property type="project" value="UniProtKB-SubCell"/>
</dbReference>
<dbReference type="InterPro" id="IPR001709">
    <property type="entry name" value="Flavoprot_Pyr_Nucl_cyt_Rdtase"/>
</dbReference>
<dbReference type="InterPro" id="IPR017938">
    <property type="entry name" value="Riboflavin_synthase-like_b-brl"/>
</dbReference>
<dbReference type="Gene3D" id="2.40.30.10">
    <property type="entry name" value="Translation factors"/>
    <property type="match status" value="1"/>
</dbReference>
<evidence type="ECO:0000256" key="18">
    <source>
        <dbReference type="ARBA" id="ARBA00023063"/>
    </source>
</evidence>
<accession>A0A9W7AVG1</accession>
<dbReference type="Gene3D" id="3.40.50.80">
    <property type="entry name" value="Nucleotide-binding domain of ferredoxin-NADP reductase (FNR) module"/>
    <property type="match status" value="1"/>
</dbReference>
<keyword evidence="24" id="KW-1185">Reference proteome</keyword>
<evidence type="ECO:0000313" key="24">
    <source>
        <dbReference type="Proteomes" id="UP001165085"/>
    </source>
</evidence>
<evidence type="ECO:0008006" key="25">
    <source>
        <dbReference type="Google" id="ProtNLM"/>
    </source>
</evidence>
<dbReference type="InterPro" id="IPR036374">
    <property type="entry name" value="OxRdtase_Mopterin-bd_sf"/>
</dbReference>
<keyword evidence="17" id="KW-0408">Iron</keyword>
<keyword evidence="11" id="KW-0812">Transmembrane</keyword>
<keyword evidence="12" id="KW-0479">Metal-binding</keyword>
<dbReference type="GO" id="GO:0042128">
    <property type="term" value="P:nitrate assimilation"/>
    <property type="evidence" value="ECO:0007669"/>
    <property type="project" value="UniProtKB-KW"/>
</dbReference>
<dbReference type="PROSITE" id="PS00191">
    <property type="entry name" value="CYTOCHROME_B5_1"/>
    <property type="match status" value="1"/>
</dbReference>
<evidence type="ECO:0000256" key="16">
    <source>
        <dbReference type="ARBA" id="ARBA00023002"/>
    </source>
</evidence>
<dbReference type="Pfam" id="PF00175">
    <property type="entry name" value="NAD_binding_1"/>
    <property type="match status" value="1"/>
</dbReference>
<keyword evidence="8" id="KW-0500">Molybdenum</keyword>
<comment type="cofactor">
    <cofactor evidence="2">
        <name>heme</name>
        <dbReference type="ChEBI" id="CHEBI:30413"/>
    </cofactor>
</comment>
<evidence type="ECO:0000256" key="11">
    <source>
        <dbReference type="ARBA" id="ARBA00022692"/>
    </source>
</evidence>
<dbReference type="InterPro" id="IPR001433">
    <property type="entry name" value="OxRdtase_FAD/NAD-bd"/>
</dbReference>
<dbReference type="PRINTS" id="PR00407">
    <property type="entry name" value="EUMOPTERIN"/>
</dbReference>
<dbReference type="PRINTS" id="PR00406">
    <property type="entry name" value="CYTB5RDTASE"/>
</dbReference>
<dbReference type="AlphaFoldDB" id="A0A9W7AVG1"/>
<keyword evidence="19" id="KW-0472">Membrane</keyword>
<evidence type="ECO:0000256" key="9">
    <source>
        <dbReference type="ARBA" id="ARBA00022617"/>
    </source>
</evidence>
<dbReference type="SUPFAM" id="SSF52343">
    <property type="entry name" value="Ferredoxin reductase-like, C-terminal NADP-linked domain"/>
    <property type="match status" value="1"/>
</dbReference>
<evidence type="ECO:0000256" key="10">
    <source>
        <dbReference type="ARBA" id="ARBA00022630"/>
    </source>
</evidence>
<dbReference type="Pfam" id="PF00970">
    <property type="entry name" value="FAD_binding_6"/>
    <property type="match status" value="1"/>
</dbReference>
<name>A0A9W7AVG1_9STRA</name>
<proteinExistence type="inferred from homology"/>
<dbReference type="PRINTS" id="PR00371">
    <property type="entry name" value="FPNCR"/>
</dbReference>
<evidence type="ECO:0000256" key="19">
    <source>
        <dbReference type="ARBA" id="ARBA00023136"/>
    </source>
</evidence>
<dbReference type="SUPFAM" id="SSF81296">
    <property type="entry name" value="E set domains"/>
    <property type="match status" value="1"/>
</dbReference>
<dbReference type="InterPro" id="IPR018506">
    <property type="entry name" value="Cyt_B5_heme-BS"/>
</dbReference>
<dbReference type="GO" id="GO:0020037">
    <property type="term" value="F:heme binding"/>
    <property type="evidence" value="ECO:0007669"/>
    <property type="project" value="InterPro"/>
</dbReference>
<evidence type="ECO:0000256" key="4">
    <source>
        <dbReference type="ARBA" id="ARBA00003838"/>
    </source>
</evidence>
<dbReference type="Gene3D" id="3.10.120.10">
    <property type="entry name" value="Cytochrome b5-like heme/steroid binding domain"/>
    <property type="match status" value="1"/>
</dbReference>
<comment type="cofactor">
    <cofactor evidence="3">
        <name>FAD</name>
        <dbReference type="ChEBI" id="CHEBI:57692"/>
    </cofactor>
</comment>
<evidence type="ECO:0000256" key="5">
    <source>
        <dbReference type="ARBA" id="ARBA00004294"/>
    </source>
</evidence>
<dbReference type="PANTHER" id="PTHR19372:SF7">
    <property type="entry name" value="SULFITE OXIDASE, MITOCHONDRIAL"/>
    <property type="match status" value="1"/>
</dbReference>
<keyword evidence="13" id="KW-0496">Mitochondrion</keyword>
<comment type="similarity">
    <text evidence="6">Belongs to the nitrate reductase family.</text>
</comment>
<dbReference type="Proteomes" id="UP001165085">
    <property type="component" value="Unassembled WGS sequence"/>
</dbReference>
<keyword evidence="16" id="KW-0560">Oxidoreductase</keyword>
<comment type="subcellular location">
    <subcellularLocation>
        <location evidence="5">Mitochondrion outer membrane</location>
    </subcellularLocation>
</comment>
<dbReference type="GO" id="GO:0006790">
    <property type="term" value="P:sulfur compound metabolic process"/>
    <property type="evidence" value="ECO:0007669"/>
    <property type="project" value="TreeGrafter"/>
</dbReference>
<dbReference type="GO" id="GO:0030151">
    <property type="term" value="F:molybdenum ion binding"/>
    <property type="evidence" value="ECO:0007669"/>
    <property type="project" value="InterPro"/>
</dbReference>
<dbReference type="SMART" id="SM01117">
    <property type="entry name" value="Cyt-b5"/>
    <property type="match status" value="1"/>
</dbReference>
<dbReference type="InterPro" id="IPR014756">
    <property type="entry name" value="Ig_E-set"/>
</dbReference>
<dbReference type="Gene3D" id="3.90.420.10">
    <property type="entry name" value="Oxidoreductase, molybdopterin-binding domain"/>
    <property type="match status" value="1"/>
</dbReference>
<dbReference type="Gene3D" id="2.60.40.650">
    <property type="match status" value="1"/>
</dbReference>
<dbReference type="FunFam" id="3.10.120.10:FF:000007">
    <property type="entry name" value="Sulfite oxidase, mitochondrial"/>
    <property type="match status" value="1"/>
</dbReference>
<comment type="caution">
    <text evidence="23">The sequence shown here is derived from an EMBL/GenBank/DDBJ whole genome shotgun (WGS) entry which is preliminary data.</text>
</comment>
<dbReference type="EMBL" id="BRXY01000193">
    <property type="protein sequence ID" value="GMH75818.1"/>
    <property type="molecule type" value="Genomic_DNA"/>
</dbReference>
<sequence length="856" mass="95269">MPPGTNSRSDDTTQKVTQPYGPYPSDTPIPFCENGKPSSVDARDIGTPDEWVKRDGRMVRLTGRHPFNTEAPLKLLHDTGFITPPHLHYVRNHGAVPKLSWDHTVKFNVLSGGVKEISMDDILNFPSITLPITLVCAGNRRKEQNLVRQTIGFNWGAAGVSTSVWTGVRLSTILDSLGVPSDTRGLHCEMIGVEDLPNKVGDGPFPEKWGAKVKYGTSLPLAKVMNEANDIFLAYEQNGERLKPDHGYPIRVIIPGYIGGRMIKWLDKVNIIEHETYNHYHYHDNRILPPAVTYEESLKGKWWYKPEYIFNELNINSAIAAPDHDETLSLINHLGEPYTIRGYAYSGGGRAVSRVEVTLDDGVTWSLAEIIRTEETTPHDMKWCWVFWKLMIPTSAFVGAKEIMVRATDEASNRQPRDCTWNLMGMGNNNYFRIKIHNSNGVLRFEHPDLAGMQPGGWLTRKGGKLKSAGYGLIADIEEANELEEAKQQKSQPAAKSASYDPNAKKFSMAQVEQHDTEDSVWIVVEGKVYDCTPYLEEHPGGADSIMINAGMDATEDFQAIHSTKATKLLEQYYIGDLVTEEEEKSNVVTVQEKRVALNPKKKVPLALQEKIVLSHDSFLLNFALPTPDTTLGLPTGNHIFLSAKVDGKTVMRRYTPVSSDYDVGCVKFVIKAYPPAPPRFPDGGIFSQHLDALKIGETIDFKGPVGEFTYNGEGKFTVDHKPHSAKVFCMIAGGTGITPAAQVAADILRNPEDPTTINLIFACRNEGDLLLRSTLDRWVEEYPSRITVHYILSDSSPPGWTHSTGFVSETLFREQFPAPSDDVWVLMCGPPIMLEKGCHPALAKIGFASENIFSF</sequence>
<evidence type="ECO:0000256" key="15">
    <source>
        <dbReference type="ARBA" id="ARBA00022989"/>
    </source>
</evidence>
<comment type="subunit">
    <text evidence="7">Homodimer.</text>
</comment>
<evidence type="ECO:0000256" key="17">
    <source>
        <dbReference type="ARBA" id="ARBA00023004"/>
    </source>
</evidence>
<dbReference type="InterPro" id="IPR036400">
    <property type="entry name" value="Cyt_B5-like_heme/steroid_sf"/>
</dbReference>
<keyword evidence="13" id="KW-1000">Mitochondrion outer membrane</keyword>
<dbReference type="FunFam" id="3.90.420.10:FF:000003">
    <property type="entry name" value="Nitrate reductase"/>
    <property type="match status" value="1"/>
</dbReference>
<dbReference type="InterPro" id="IPR001199">
    <property type="entry name" value="Cyt_B5-like_heme/steroid-bd"/>
</dbReference>
<dbReference type="Pfam" id="PF00173">
    <property type="entry name" value="Cyt-b5"/>
    <property type="match status" value="1"/>
</dbReference>
<comment type="cofactor">
    <cofactor evidence="1">
        <name>Mo-molybdopterin</name>
        <dbReference type="ChEBI" id="CHEBI:71302"/>
    </cofactor>
</comment>
<dbReference type="InterPro" id="IPR000572">
    <property type="entry name" value="OxRdtase_Mopterin-bd_dom"/>
</dbReference>
<dbReference type="FunFam" id="2.40.30.10:FF:000021">
    <property type="entry name" value="NADH-cytochrome b5 reductase"/>
    <property type="match status" value="1"/>
</dbReference>
<dbReference type="GO" id="GO:0008482">
    <property type="term" value="F:sulfite oxidase activity"/>
    <property type="evidence" value="ECO:0007669"/>
    <property type="project" value="TreeGrafter"/>
</dbReference>
<dbReference type="FunFam" id="3.40.50.80:FF:000019">
    <property type="entry name" value="NADH-cytochrome b5 reductase"/>
    <property type="match status" value="1"/>
</dbReference>
<evidence type="ECO:0000256" key="6">
    <source>
        <dbReference type="ARBA" id="ARBA00006253"/>
    </source>
</evidence>
<dbReference type="Pfam" id="PF00174">
    <property type="entry name" value="Oxidored_molyb"/>
    <property type="match status" value="1"/>
</dbReference>
<evidence type="ECO:0000256" key="20">
    <source>
        <dbReference type="SAM" id="MobiDB-lite"/>
    </source>
</evidence>